<feature type="domain" description="UspA" evidence="4">
    <location>
        <begin position="155"/>
        <end position="292"/>
    </location>
</feature>
<evidence type="ECO:0000256" key="2">
    <source>
        <dbReference type="ARBA" id="ARBA00022741"/>
    </source>
</evidence>
<accession>A0ABZ1IE48</accession>
<feature type="domain" description="UspA" evidence="4">
    <location>
        <begin position="6"/>
        <end position="144"/>
    </location>
</feature>
<evidence type="ECO:0000259" key="4">
    <source>
        <dbReference type="Pfam" id="PF00582"/>
    </source>
</evidence>
<evidence type="ECO:0000256" key="1">
    <source>
        <dbReference type="ARBA" id="ARBA00008791"/>
    </source>
</evidence>
<comment type="similarity">
    <text evidence="1">Belongs to the universal stress protein A family.</text>
</comment>
<dbReference type="PRINTS" id="PR01438">
    <property type="entry name" value="UNVRSLSTRESS"/>
</dbReference>
<keyword evidence="2" id="KW-0547">Nucleotide-binding</keyword>
<organism evidence="5 6">
    <name type="scientific">Amycolatopsis rhabdoformis</name>
    <dbReference type="NCBI Taxonomy" id="1448059"/>
    <lineage>
        <taxon>Bacteria</taxon>
        <taxon>Bacillati</taxon>
        <taxon>Actinomycetota</taxon>
        <taxon>Actinomycetes</taxon>
        <taxon>Pseudonocardiales</taxon>
        <taxon>Pseudonocardiaceae</taxon>
        <taxon>Amycolatopsis</taxon>
    </lineage>
</organism>
<proteinExistence type="inferred from homology"/>
<dbReference type="RefSeq" id="WP_326835172.1">
    <property type="nucleotide sequence ID" value="NZ_CP142149.1"/>
</dbReference>
<dbReference type="Gene3D" id="3.40.50.620">
    <property type="entry name" value="HUPs"/>
    <property type="match status" value="2"/>
</dbReference>
<keyword evidence="3" id="KW-0067">ATP-binding</keyword>
<reference evidence="5 6" key="1">
    <citation type="journal article" date="2015" name="Int. J. Syst. Evol. Microbiol.">
        <title>Amycolatopsis rhabdoformis sp. nov., an actinomycete isolated from a tropical forest soil.</title>
        <authorList>
            <person name="Souza W.R."/>
            <person name="Silva R.E."/>
            <person name="Goodfellow M."/>
            <person name="Busarakam K."/>
            <person name="Figueiro F.S."/>
            <person name="Ferreira D."/>
            <person name="Rodrigues-Filho E."/>
            <person name="Moraes L.A.B."/>
            <person name="Zucchi T.D."/>
        </authorList>
    </citation>
    <scope>NUCLEOTIDE SEQUENCE [LARGE SCALE GENOMIC DNA]</scope>
    <source>
        <strain evidence="5 6">NCIMB 14900</strain>
    </source>
</reference>
<gene>
    <name evidence="5" type="ORF">VSH64_09640</name>
</gene>
<evidence type="ECO:0000313" key="6">
    <source>
        <dbReference type="Proteomes" id="UP001330812"/>
    </source>
</evidence>
<dbReference type="Pfam" id="PF00582">
    <property type="entry name" value="Usp"/>
    <property type="match status" value="2"/>
</dbReference>
<dbReference type="SUPFAM" id="SSF52402">
    <property type="entry name" value="Adenine nucleotide alpha hydrolases-like"/>
    <property type="match status" value="2"/>
</dbReference>
<dbReference type="PANTHER" id="PTHR46268">
    <property type="entry name" value="STRESS RESPONSE PROTEIN NHAX"/>
    <property type="match status" value="1"/>
</dbReference>
<dbReference type="Proteomes" id="UP001330812">
    <property type="component" value="Chromosome"/>
</dbReference>
<dbReference type="InterPro" id="IPR006016">
    <property type="entry name" value="UspA"/>
</dbReference>
<keyword evidence="6" id="KW-1185">Reference proteome</keyword>
<dbReference type="InterPro" id="IPR014729">
    <property type="entry name" value="Rossmann-like_a/b/a_fold"/>
</dbReference>
<evidence type="ECO:0000313" key="5">
    <source>
        <dbReference type="EMBL" id="WSE32364.1"/>
    </source>
</evidence>
<dbReference type="PANTHER" id="PTHR46268:SF27">
    <property type="entry name" value="UNIVERSAL STRESS PROTEIN RV2623"/>
    <property type="match status" value="1"/>
</dbReference>
<sequence>MTIGARTVVVGTDGSPGAVEAVRWAATVAAERNLDLLITHGLEFVVRFHDLDIAGMDDVGTLAQHLAESIVSEAREVALSVDSSLTVGTEIVPESAAALLVGLSRTARMVVLGGSGVGAVGGVLVGSAVATVVSQAHCPVAVVRRRGETVPTVGPVVVGVDGSPNSEQAVGVAFEEAAFRGAGLVALHAWSDVSDERLFGLARLIAKWDSVEPDQQRLLAQRLAGRQEEHPDVEVRRRLVRDNPRDALLEESEHAQLVVVGSRGRGGFKGLLLGSTSQSLVRRAQCPVLVIRPETAT</sequence>
<dbReference type="EMBL" id="CP142149">
    <property type="protein sequence ID" value="WSE32364.1"/>
    <property type="molecule type" value="Genomic_DNA"/>
</dbReference>
<protein>
    <submittedName>
        <fullName evidence="5">Universal stress protein</fullName>
    </submittedName>
</protein>
<dbReference type="InterPro" id="IPR006015">
    <property type="entry name" value="Universal_stress_UspA"/>
</dbReference>
<evidence type="ECO:0000256" key="3">
    <source>
        <dbReference type="ARBA" id="ARBA00022840"/>
    </source>
</evidence>
<name>A0ABZ1IE48_9PSEU</name>